<accession>A0A0E9UWF0</accession>
<protein>
    <submittedName>
        <fullName evidence="1">Uncharacterized protein</fullName>
    </submittedName>
</protein>
<dbReference type="AlphaFoldDB" id="A0A0E9UWF0"/>
<sequence length="57" mass="6498">MQASKPYVNLTPVLNMKIRERVVSTKEIPENLFWIFMIGIPSGTSSIPSTLRWNASF</sequence>
<reference evidence="1" key="1">
    <citation type="submission" date="2014-11" db="EMBL/GenBank/DDBJ databases">
        <authorList>
            <person name="Amaro Gonzalez C."/>
        </authorList>
    </citation>
    <scope>NUCLEOTIDE SEQUENCE</scope>
</reference>
<reference evidence="1" key="2">
    <citation type="journal article" date="2015" name="Fish Shellfish Immunol.">
        <title>Early steps in the European eel (Anguilla anguilla)-Vibrio vulnificus interaction in the gills: Role of the RtxA13 toxin.</title>
        <authorList>
            <person name="Callol A."/>
            <person name="Pajuelo D."/>
            <person name="Ebbesson L."/>
            <person name="Teles M."/>
            <person name="MacKenzie S."/>
            <person name="Amaro C."/>
        </authorList>
    </citation>
    <scope>NUCLEOTIDE SEQUENCE</scope>
</reference>
<dbReference type="EMBL" id="GBXM01039309">
    <property type="protein sequence ID" value="JAH69268.1"/>
    <property type="molecule type" value="Transcribed_RNA"/>
</dbReference>
<proteinExistence type="predicted"/>
<evidence type="ECO:0000313" key="1">
    <source>
        <dbReference type="EMBL" id="JAH69268.1"/>
    </source>
</evidence>
<organism evidence="1">
    <name type="scientific">Anguilla anguilla</name>
    <name type="common">European freshwater eel</name>
    <name type="synonym">Muraena anguilla</name>
    <dbReference type="NCBI Taxonomy" id="7936"/>
    <lineage>
        <taxon>Eukaryota</taxon>
        <taxon>Metazoa</taxon>
        <taxon>Chordata</taxon>
        <taxon>Craniata</taxon>
        <taxon>Vertebrata</taxon>
        <taxon>Euteleostomi</taxon>
        <taxon>Actinopterygii</taxon>
        <taxon>Neopterygii</taxon>
        <taxon>Teleostei</taxon>
        <taxon>Anguilliformes</taxon>
        <taxon>Anguillidae</taxon>
        <taxon>Anguilla</taxon>
    </lineage>
</organism>
<name>A0A0E9UWF0_ANGAN</name>